<comment type="caution">
    <text evidence="6">The sequence shown here is derived from an EMBL/GenBank/DDBJ whole genome shotgun (WGS) entry which is preliminary data.</text>
</comment>
<accession>A0ABS9MLU4</accession>
<evidence type="ECO:0000256" key="3">
    <source>
        <dbReference type="PROSITE-ProRule" id="PRU00169"/>
    </source>
</evidence>
<evidence type="ECO:0000256" key="1">
    <source>
        <dbReference type="ARBA" id="ARBA00018672"/>
    </source>
</evidence>
<reference evidence="6 7" key="1">
    <citation type="submission" date="2022-01" db="EMBL/GenBank/DDBJ databases">
        <title>Collection of gut derived symbiotic bacterial strains cultured from healthy donors.</title>
        <authorList>
            <person name="Lin H."/>
            <person name="Kohout C."/>
            <person name="Waligurski E."/>
            <person name="Pamer E.G."/>
        </authorList>
    </citation>
    <scope>NUCLEOTIDE SEQUENCE [LARGE SCALE GENOMIC DNA]</scope>
    <source>
        <strain evidence="6 7">DFI.7.58</strain>
    </source>
</reference>
<evidence type="ECO:0000259" key="4">
    <source>
        <dbReference type="PROSITE" id="PS50110"/>
    </source>
</evidence>
<dbReference type="Pfam" id="PF13487">
    <property type="entry name" value="HD_5"/>
    <property type="match status" value="1"/>
</dbReference>
<comment type="function">
    <text evidence="2">May play the central regulatory role in sporulation. It may be an element of the effector pathway responsible for the activation of sporulation genes in response to nutritional stress. Spo0A may act in concert with spo0H (a sigma factor) to control the expression of some genes that are critical to the sporulation process.</text>
</comment>
<evidence type="ECO:0000313" key="6">
    <source>
        <dbReference type="EMBL" id="MCG4611779.1"/>
    </source>
</evidence>
<comment type="caution">
    <text evidence="3">Lacks conserved residue(s) required for the propagation of feature annotation.</text>
</comment>
<sequence length="558" mass="63084">MRTRGILLVGNMGAERDNLRKWFECSYQMLEAQSQEQILQDLETGHNRIAAILLGMEDPQLNGFEVLELLSELHWTDRIPVVTIVSRHSKKVDEVILRGYGLGMADVICMPCPAEVAQRRIQNMMELYAHRLYLDKIATYQTRELRQQECKLRRTYTFIIDALSTAVEFRNGESGQHIRRIRGITEVLLRHLAVTHRELGLGEEQVETIIYAAAMHDIGKIAIPDSVLLKPGKLTEYEYAIMKRHTLYGCELLQSFVYEQDDALATCCYEICRSHHERWDGCGYPDGLVGNQIPLAAQVVSLADVYDALVSRRIYKPPYSHSQAVQMIQDGECGAFNPMLLKCFMEVEKQLCEQFAFHAAECSDGSLPAYRGAYMEIQDKHIYQGGPSGENRSPEEMATYNLLDQLGISYERLDHSPAATIADCEEVKDLLGVEICKNLFLCNRQKTHFYLLVMPGNKAFHTKELSSQIGSARLSFAGPEALEEMLGVTPGSVSILALMNDPEHQVQLLVDRDVAEEPLFGCHPCRNTSSLKIRTKDIFEVFLPYTGHSPTLVTLSNE</sequence>
<dbReference type="Gene3D" id="3.90.960.10">
    <property type="entry name" value="YbaK/aminoacyl-tRNA synthetase-associated domain"/>
    <property type="match status" value="1"/>
</dbReference>
<dbReference type="InterPro" id="IPR011006">
    <property type="entry name" value="CheY-like_superfamily"/>
</dbReference>
<dbReference type="InterPro" id="IPR007214">
    <property type="entry name" value="YbaK/aa-tRNA-synth-assoc-dom"/>
</dbReference>
<dbReference type="InterPro" id="IPR037522">
    <property type="entry name" value="HD_GYP_dom"/>
</dbReference>
<dbReference type="PANTHER" id="PTHR45228">
    <property type="entry name" value="CYCLIC DI-GMP PHOSPHODIESTERASE TM_0186-RELATED"/>
    <property type="match status" value="1"/>
</dbReference>
<dbReference type="EMBL" id="JAKNHQ010000022">
    <property type="protein sequence ID" value="MCG4611779.1"/>
    <property type="molecule type" value="Genomic_DNA"/>
</dbReference>
<dbReference type="CDD" id="cd04335">
    <property type="entry name" value="PrdX_deacylase"/>
    <property type="match status" value="1"/>
</dbReference>
<dbReference type="InterPro" id="IPR003607">
    <property type="entry name" value="HD/PDEase_dom"/>
</dbReference>
<gene>
    <name evidence="6" type="ORF">L0P57_12660</name>
</gene>
<protein>
    <recommendedName>
        <fullName evidence="1">Stage 0 sporulation protein A homolog</fullName>
    </recommendedName>
</protein>
<dbReference type="SUPFAM" id="SSF109604">
    <property type="entry name" value="HD-domain/PDEase-like"/>
    <property type="match status" value="1"/>
</dbReference>
<dbReference type="PROSITE" id="PS50110">
    <property type="entry name" value="RESPONSE_REGULATORY"/>
    <property type="match status" value="1"/>
</dbReference>
<evidence type="ECO:0000313" key="7">
    <source>
        <dbReference type="Proteomes" id="UP001298681"/>
    </source>
</evidence>
<dbReference type="Proteomes" id="UP001298681">
    <property type="component" value="Unassembled WGS sequence"/>
</dbReference>
<keyword evidence="7" id="KW-1185">Reference proteome</keyword>
<feature type="domain" description="HD-GYP" evidence="5">
    <location>
        <begin position="152"/>
        <end position="360"/>
    </location>
</feature>
<evidence type="ECO:0000259" key="5">
    <source>
        <dbReference type="PROSITE" id="PS51832"/>
    </source>
</evidence>
<organism evidence="6 7">
    <name type="scientific">Anaeromassilibacillus senegalensis</name>
    <dbReference type="NCBI Taxonomy" id="1673717"/>
    <lineage>
        <taxon>Bacteria</taxon>
        <taxon>Bacillati</taxon>
        <taxon>Bacillota</taxon>
        <taxon>Clostridia</taxon>
        <taxon>Eubacteriales</taxon>
        <taxon>Acutalibacteraceae</taxon>
        <taxon>Anaeromassilibacillus</taxon>
    </lineage>
</organism>
<dbReference type="InterPro" id="IPR052020">
    <property type="entry name" value="Cyclic_di-GMP/3'3'-cGAMP_PDE"/>
</dbReference>
<dbReference type="InterPro" id="IPR036754">
    <property type="entry name" value="YbaK/aa-tRNA-synt-asso_dom_sf"/>
</dbReference>
<dbReference type="Gene3D" id="3.40.50.2300">
    <property type="match status" value="1"/>
</dbReference>
<evidence type="ECO:0000256" key="2">
    <source>
        <dbReference type="ARBA" id="ARBA00024867"/>
    </source>
</evidence>
<dbReference type="CDD" id="cd00077">
    <property type="entry name" value="HDc"/>
    <property type="match status" value="1"/>
</dbReference>
<dbReference type="Pfam" id="PF04073">
    <property type="entry name" value="tRNA_edit"/>
    <property type="match status" value="1"/>
</dbReference>
<dbReference type="SMART" id="SM00471">
    <property type="entry name" value="HDc"/>
    <property type="match status" value="1"/>
</dbReference>
<dbReference type="Gene3D" id="1.10.3210.10">
    <property type="entry name" value="Hypothetical protein af1432"/>
    <property type="match status" value="1"/>
</dbReference>
<dbReference type="PROSITE" id="PS51832">
    <property type="entry name" value="HD_GYP"/>
    <property type="match status" value="1"/>
</dbReference>
<name>A0ABS9MLU4_9FIRM</name>
<dbReference type="SUPFAM" id="SSF52172">
    <property type="entry name" value="CheY-like"/>
    <property type="match status" value="1"/>
</dbReference>
<dbReference type="SUPFAM" id="SSF55826">
    <property type="entry name" value="YbaK/ProRS associated domain"/>
    <property type="match status" value="1"/>
</dbReference>
<proteinExistence type="predicted"/>
<feature type="domain" description="Response regulatory" evidence="4">
    <location>
        <begin position="5"/>
        <end position="125"/>
    </location>
</feature>
<dbReference type="PANTHER" id="PTHR45228:SF4">
    <property type="entry name" value="LIPOPROTEIN"/>
    <property type="match status" value="1"/>
</dbReference>
<dbReference type="InterPro" id="IPR001789">
    <property type="entry name" value="Sig_transdc_resp-reg_receiver"/>
</dbReference>